<evidence type="ECO:0000313" key="1">
    <source>
        <dbReference type="EMBL" id="QNO51211.1"/>
    </source>
</evidence>
<dbReference type="EMBL" id="MT631463">
    <property type="protein sequence ID" value="QNO51211.1"/>
    <property type="molecule type" value="Genomic_DNA"/>
</dbReference>
<dbReference type="AlphaFoldDB" id="A0A7G9YT77"/>
<protein>
    <submittedName>
        <fullName evidence="1">Uncharacterized protein</fullName>
    </submittedName>
</protein>
<dbReference type="Pfam" id="PF03683">
    <property type="entry name" value="UPF0175"/>
    <property type="match status" value="1"/>
</dbReference>
<proteinExistence type="predicted"/>
<sequence length="84" mass="9623">MATKIRVPSRVVEVLEKTIERTAVELMAIGLYRDGKITLRQAADLVSVDAKEMLEVFEKHDTYLNYGIEELEEDISYAKSGERF</sequence>
<gene>
    <name evidence="1" type="ORF">BAILMKME_00007</name>
</gene>
<dbReference type="InterPro" id="IPR005368">
    <property type="entry name" value="UPF0175"/>
</dbReference>
<accession>A0A7G9YT77</accession>
<name>A0A7G9YT77_9EURY</name>
<reference evidence="1" key="1">
    <citation type="submission" date="2020-06" db="EMBL/GenBank/DDBJ databases">
        <title>Unique genomic features of the anaerobic methanotrophic archaea.</title>
        <authorList>
            <person name="Chadwick G.L."/>
            <person name="Skennerton C.T."/>
            <person name="Laso-Perez R."/>
            <person name="Leu A.O."/>
            <person name="Speth D.R."/>
            <person name="Yu H."/>
            <person name="Morgan-Lang C."/>
            <person name="Hatzenpichler R."/>
            <person name="Goudeau D."/>
            <person name="Malmstrom R."/>
            <person name="Brazelton W.J."/>
            <person name="Woyke T."/>
            <person name="Hallam S.J."/>
            <person name="Tyson G.W."/>
            <person name="Wegener G."/>
            <person name="Boetius A."/>
            <person name="Orphan V."/>
        </authorList>
    </citation>
    <scope>NUCLEOTIDE SEQUENCE</scope>
</reference>
<organism evidence="1">
    <name type="scientific">Candidatus Methanophagaceae archaeon ANME-1 ERB6</name>
    <dbReference type="NCBI Taxonomy" id="2759912"/>
    <lineage>
        <taxon>Archaea</taxon>
        <taxon>Methanobacteriati</taxon>
        <taxon>Methanobacteriota</taxon>
        <taxon>Stenosarchaea group</taxon>
        <taxon>Methanomicrobia</taxon>
        <taxon>Candidatus Methanophagales</taxon>
        <taxon>Candidatus Methanophagaceae</taxon>
    </lineage>
</organism>